<dbReference type="Proteomes" id="UP000606490">
    <property type="component" value="Unassembled WGS sequence"/>
</dbReference>
<dbReference type="SUPFAM" id="SSF64518">
    <property type="entry name" value="Phase 1 flagellin"/>
    <property type="match status" value="1"/>
</dbReference>
<evidence type="ECO:0000256" key="2">
    <source>
        <dbReference type="ARBA" id="ARBA00023143"/>
    </source>
</evidence>
<dbReference type="PANTHER" id="PTHR42792">
    <property type="entry name" value="FLAGELLIN"/>
    <property type="match status" value="1"/>
</dbReference>
<sequence length="355" mass="36122">MARIDLLGGLSADAALLRARMQSLSRQVTTGLKAEAPGDLAPQLPRALDLRAEMARRTAYSGAIGLTLPRLEAAQGALGQLAVIARRFGDGVAVKLDSKDPQSLALAATQARDAMVQVGQLLNTQSGGEYLFGGSDLANPPVPDPDALPTGGMASQIAAAIGTLGGGNAATVAAATRAAALDDSAGTTPFSDFLSDPARGGVEPRRSLLSADGTATPVGLFANRNAAARSAGETTGSWVRDLLRGLASIAALTPAQTASPADFQAMADTIRSGLQSAADALADEQGALGQTQARLEAQQTRHAELQDSLKAQLAGIEEIDLAAVLTRLQSTKTTLEASYTAIGALGSLSLAGYLR</sequence>
<evidence type="ECO:0000259" key="5">
    <source>
        <dbReference type="Pfam" id="PF00700"/>
    </source>
</evidence>
<comment type="similarity">
    <text evidence="1 3">Belongs to the bacterial flagellin family.</text>
</comment>
<gene>
    <name evidence="6" type="ORF">JMJ55_01690</name>
</gene>
<comment type="function">
    <text evidence="3">Flagellin is the subunit protein which polymerizes to form the filaments of bacterial flagella.</text>
</comment>
<dbReference type="InterPro" id="IPR001029">
    <property type="entry name" value="Flagellin_N"/>
</dbReference>
<proteinExistence type="inferred from homology"/>
<dbReference type="Pfam" id="PF00669">
    <property type="entry name" value="Flagellin_N"/>
    <property type="match status" value="1"/>
</dbReference>
<evidence type="ECO:0000313" key="7">
    <source>
        <dbReference type="Proteomes" id="UP000606490"/>
    </source>
</evidence>
<dbReference type="InterPro" id="IPR046358">
    <property type="entry name" value="Flagellin_C"/>
</dbReference>
<keyword evidence="7" id="KW-1185">Reference proteome</keyword>
<keyword evidence="3" id="KW-0964">Secreted</keyword>
<evidence type="ECO:0000259" key="4">
    <source>
        <dbReference type="Pfam" id="PF00669"/>
    </source>
</evidence>
<comment type="subcellular location">
    <subcellularLocation>
        <location evidence="3">Secreted</location>
    </subcellularLocation>
    <subcellularLocation>
        <location evidence="3">Bacterial flagellum</location>
    </subcellularLocation>
</comment>
<dbReference type="PANTHER" id="PTHR42792:SF1">
    <property type="entry name" value="FLAGELLAR HOOK-ASSOCIATED PROTEIN 3"/>
    <property type="match status" value="1"/>
</dbReference>
<protein>
    <recommendedName>
        <fullName evidence="3">Flagellin</fullName>
    </recommendedName>
</protein>
<dbReference type="Gene3D" id="1.20.1330.10">
    <property type="entry name" value="f41 fragment of flagellin, N-terminal domain"/>
    <property type="match status" value="1"/>
</dbReference>
<dbReference type="RefSeq" id="WP_202823750.1">
    <property type="nucleotide sequence ID" value="NZ_JAEUXJ010000001.1"/>
</dbReference>
<evidence type="ECO:0000256" key="1">
    <source>
        <dbReference type="ARBA" id="ARBA00005709"/>
    </source>
</evidence>
<feature type="domain" description="Flagellin C-terminal" evidence="5">
    <location>
        <begin position="275"/>
        <end position="348"/>
    </location>
</feature>
<evidence type="ECO:0000256" key="3">
    <source>
        <dbReference type="RuleBase" id="RU362073"/>
    </source>
</evidence>
<dbReference type="InterPro" id="IPR001492">
    <property type="entry name" value="Flagellin"/>
</dbReference>
<keyword evidence="2 3" id="KW-0975">Bacterial flagellum</keyword>
<reference evidence="6 7" key="1">
    <citation type="submission" date="2021-01" db="EMBL/GenBank/DDBJ databases">
        <title>Belnapia mucosa sp. nov. and Belnapia arida sp. nov., isolated from the Tabernas Desert (Almeria, Spain).</title>
        <authorList>
            <person name="Molina-Menor E."/>
            <person name="Vidal-Verdu A."/>
            <person name="Calonge A."/>
            <person name="Satari L."/>
            <person name="Pereto Magraner J."/>
            <person name="Porcar Miralles M."/>
        </authorList>
    </citation>
    <scope>NUCLEOTIDE SEQUENCE [LARGE SCALE GENOMIC DNA]</scope>
    <source>
        <strain evidence="6 7">T6</strain>
    </source>
</reference>
<name>A0ABS1UX29_9PROT</name>
<evidence type="ECO:0000313" key="6">
    <source>
        <dbReference type="EMBL" id="MBL6454014.1"/>
    </source>
</evidence>
<comment type="caution">
    <text evidence="6">The sequence shown here is derived from an EMBL/GenBank/DDBJ whole genome shotgun (WGS) entry which is preliminary data.</text>
</comment>
<feature type="domain" description="Flagellin N-terminal" evidence="4">
    <location>
        <begin position="19"/>
        <end position="135"/>
    </location>
</feature>
<dbReference type="EMBL" id="JAEUXJ010000001">
    <property type="protein sequence ID" value="MBL6454014.1"/>
    <property type="molecule type" value="Genomic_DNA"/>
</dbReference>
<organism evidence="6 7">
    <name type="scientific">Belnapia mucosa</name>
    <dbReference type="NCBI Taxonomy" id="2804532"/>
    <lineage>
        <taxon>Bacteria</taxon>
        <taxon>Pseudomonadati</taxon>
        <taxon>Pseudomonadota</taxon>
        <taxon>Alphaproteobacteria</taxon>
        <taxon>Acetobacterales</taxon>
        <taxon>Roseomonadaceae</taxon>
        <taxon>Belnapia</taxon>
    </lineage>
</organism>
<dbReference type="Pfam" id="PF00700">
    <property type="entry name" value="Flagellin_C"/>
    <property type="match status" value="1"/>
</dbReference>
<accession>A0ABS1UX29</accession>